<evidence type="ECO:0000256" key="6">
    <source>
        <dbReference type="ARBA" id="ARBA00023136"/>
    </source>
</evidence>
<accession>S3Z9J2</accession>
<dbReference type="SUPFAM" id="SSF103473">
    <property type="entry name" value="MFS general substrate transporter"/>
    <property type="match status" value="1"/>
</dbReference>
<evidence type="ECO:0000256" key="1">
    <source>
        <dbReference type="ARBA" id="ARBA00004651"/>
    </source>
</evidence>
<evidence type="ECO:0000313" key="11">
    <source>
        <dbReference type="Proteomes" id="UP000014629"/>
    </source>
</evidence>
<keyword evidence="4 8" id="KW-0812">Transmembrane</keyword>
<feature type="domain" description="Major facilitator superfamily (MFS) profile" evidence="9">
    <location>
        <begin position="26"/>
        <end position="501"/>
    </location>
</feature>
<feature type="transmembrane region" description="Helical" evidence="8">
    <location>
        <begin position="24"/>
        <end position="44"/>
    </location>
</feature>
<feature type="transmembrane region" description="Helical" evidence="8">
    <location>
        <begin position="242"/>
        <end position="259"/>
    </location>
</feature>
<dbReference type="RefSeq" id="WP_016644676.1">
    <property type="nucleotide sequence ID" value="NZ_AOPZ01000417.1"/>
</dbReference>
<dbReference type="InterPro" id="IPR011701">
    <property type="entry name" value="MFS"/>
</dbReference>
<proteinExistence type="predicted"/>
<keyword evidence="7" id="KW-0046">Antibiotic resistance</keyword>
<dbReference type="PANTHER" id="PTHR42718">
    <property type="entry name" value="MAJOR FACILITATOR SUPERFAMILY MULTIDRUG TRANSPORTER MFSC"/>
    <property type="match status" value="1"/>
</dbReference>
<evidence type="ECO:0000256" key="5">
    <source>
        <dbReference type="ARBA" id="ARBA00022989"/>
    </source>
</evidence>
<keyword evidence="3" id="KW-1003">Cell membrane</keyword>
<dbReference type="PRINTS" id="PR01036">
    <property type="entry name" value="TCRTETB"/>
</dbReference>
<reference evidence="10 11" key="1">
    <citation type="submission" date="2013-02" db="EMBL/GenBank/DDBJ databases">
        <title>Draft Genome Sequence of Streptomyces aurantiacus, Which Produces Setomimycin.</title>
        <authorList>
            <person name="Gruening B.A."/>
            <person name="Praeg A."/>
            <person name="Erxleben A."/>
            <person name="Guenther S."/>
            <person name="Mueller M."/>
        </authorList>
    </citation>
    <scope>NUCLEOTIDE SEQUENCE [LARGE SCALE GENOMIC DNA]</scope>
    <source>
        <strain evidence="10 11">JA 4570</strain>
    </source>
</reference>
<dbReference type="InterPro" id="IPR004638">
    <property type="entry name" value="EmrB-like"/>
</dbReference>
<dbReference type="InterPro" id="IPR036259">
    <property type="entry name" value="MFS_trans_sf"/>
</dbReference>
<dbReference type="Pfam" id="PF07690">
    <property type="entry name" value="MFS_1"/>
    <property type="match status" value="1"/>
</dbReference>
<dbReference type="Gene3D" id="1.20.1250.20">
    <property type="entry name" value="MFS general substrate transporter like domains"/>
    <property type="match status" value="1"/>
</dbReference>
<feature type="transmembrane region" description="Helical" evidence="8">
    <location>
        <begin position="477"/>
        <end position="497"/>
    </location>
</feature>
<evidence type="ECO:0000256" key="2">
    <source>
        <dbReference type="ARBA" id="ARBA00022448"/>
    </source>
</evidence>
<evidence type="ECO:0000256" key="8">
    <source>
        <dbReference type="SAM" id="Phobius"/>
    </source>
</evidence>
<evidence type="ECO:0000256" key="3">
    <source>
        <dbReference type="ARBA" id="ARBA00022475"/>
    </source>
</evidence>
<dbReference type="Gene3D" id="1.20.1720.10">
    <property type="entry name" value="Multidrug resistance protein D"/>
    <property type="match status" value="1"/>
</dbReference>
<evidence type="ECO:0000256" key="7">
    <source>
        <dbReference type="ARBA" id="ARBA00023251"/>
    </source>
</evidence>
<dbReference type="PATRIC" id="fig|1286094.4.peg.6479"/>
<feature type="transmembrane region" description="Helical" evidence="8">
    <location>
        <begin position="315"/>
        <end position="336"/>
    </location>
</feature>
<keyword evidence="5 8" id="KW-1133">Transmembrane helix</keyword>
<dbReference type="NCBIfam" id="TIGR00711">
    <property type="entry name" value="efflux_EmrB"/>
    <property type="match status" value="1"/>
</dbReference>
<protein>
    <submittedName>
        <fullName evidence="10">Putative MFS-type transporter</fullName>
    </submittedName>
</protein>
<dbReference type="InterPro" id="IPR020846">
    <property type="entry name" value="MFS_dom"/>
</dbReference>
<gene>
    <name evidence="10" type="ORF">STRAU_6557</name>
</gene>
<sequence>MDELGSTSEGGKPGAAAARDPKRWLILIVLCLSTLVLVIDNMVLTVAVPPIAEDLDASASDLQWILDSYMLVFAGLLLTSGSLSDRFGRRKLMLIGLVVFGAASLLATVAGSPEQLIAGRVLMGVGGALIMPSTLSIVITVFDDEERPKAIAAWSGVAMIGLVGGPVFGGFLLEHYWWGSIFLINVPIVVLAFIAAIVLMKESKGPWRKADPVGMVLSVLGMVALVWTVTEWPKEGFGDPKVYVAAIVSVLALTGFAVWETRVAEPMVPLDLFRNRVFTGASLSIVLLTFANGGLMLVLSQYLQFVLDYSPTKTGWAFAPLAVASLVFNGLGATLGQKVGNRVMVAGGLTIIAAGFFTLTTLQPGDGFGVVTVASLLMGMGGGLAMPAAQAALMGAVPHEHAGVGSALNDTVQQAGAALGVAVLGAILSHTYGNHVPADAPGKADESVVEGLKEAARLGDAQLAAEVRDAFTEAMSASFVVGAAGVLVAAALSLFLMRPGPQPELPSEAPAPEKSRA</sequence>
<dbReference type="OrthoDB" id="9781469at2"/>
<organism evidence="10 11">
    <name type="scientific">Streptomyces aurantiacus JA 4570</name>
    <dbReference type="NCBI Taxonomy" id="1286094"/>
    <lineage>
        <taxon>Bacteria</taxon>
        <taxon>Bacillati</taxon>
        <taxon>Actinomycetota</taxon>
        <taxon>Actinomycetes</taxon>
        <taxon>Kitasatosporales</taxon>
        <taxon>Streptomycetaceae</taxon>
        <taxon>Streptomyces</taxon>
        <taxon>Streptomyces aurantiacus group</taxon>
    </lineage>
</organism>
<dbReference type="GO" id="GO:0005886">
    <property type="term" value="C:plasma membrane"/>
    <property type="evidence" value="ECO:0007669"/>
    <property type="project" value="UniProtKB-SubCell"/>
</dbReference>
<dbReference type="PANTHER" id="PTHR42718:SF42">
    <property type="entry name" value="EXPORT PROTEIN"/>
    <property type="match status" value="1"/>
</dbReference>
<dbReference type="AlphaFoldDB" id="S3Z9J2"/>
<evidence type="ECO:0000259" key="9">
    <source>
        <dbReference type="PROSITE" id="PS50850"/>
    </source>
</evidence>
<dbReference type="GO" id="GO:0022857">
    <property type="term" value="F:transmembrane transporter activity"/>
    <property type="evidence" value="ECO:0007669"/>
    <property type="project" value="InterPro"/>
</dbReference>
<keyword evidence="11" id="KW-1185">Reference proteome</keyword>
<feature type="transmembrane region" description="Helical" evidence="8">
    <location>
        <begin position="177"/>
        <end position="200"/>
    </location>
</feature>
<dbReference type="Proteomes" id="UP000014629">
    <property type="component" value="Unassembled WGS sequence"/>
</dbReference>
<dbReference type="EMBL" id="AOPZ01000417">
    <property type="protein sequence ID" value="EPH40391.1"/>
    <property type="molecule type" value="Genomic_DNA"/>
</dbReference>
<feature type="transmembrane region" description="Helical" evidence="8">
    <location>
        <begin position="117"/>
        <end position="139"/>
    </location>
</feature>
<feature type="transmembrane region" description="Helical" evidence="8">
    <location>
        <begin position="212"/>
        <end position="230"/>
    </location>
</feature>
<keyword evidence="6 8" id="KW-0472">Membrane</keyword>
<comment type="caution">
    <text evidence="10">The sequence shown here is derived from an EMBL/GenBank/DDBJ whole genome shotgun (WGS) entry which is preliminary data.</text>
</comment>
<dbReference type="PROSITE" id="PS50850">
    <property type="entry name" value="MFS"/>
    <property type="match status" value="1"/>
</dbReference>
<evidence type="ECO:0000256" key="4">
    <source>
        <dbReference type="ARBA" id="ARBA00022692"/>
    </source>
</evidence>
<keyword evidence="2" id="KW-0813">Transport</keyword>
<feature type="transmembrane region" description="Helical" evidence="8">
    <location>
        <begin position="151"/>
        <end position="171"/>
    </location>
</feature>
<dbReference type="CDD" id="cd17321">
    <property type="entry name" value="MFS_MMR_MDR_like"/>
    <property type="match status" value="1"/>
</dbReference>
<feature type="transmembrane region" description="Helical" evidence="8">
    <location>
        <begin position="64"/>
        <end position="80"/>
    </location>
</feature>
<name>S3Z9J2_9ACTN</name>
<feature type="transmembrane region" description="Helical" evidence="8">
    <location>
        <begin position="343"/>
        <end position="362"/>
    </location>
</feature>
<dbReference type="GO" id="GO:0046677">
    <property type="term" value="P:response to antibiotic"/>
    <property type="evidence" value="ECO:0007669"/>
    <property type="project" value="UniProtKB-KW"/>
</dbReference>
<feature type="transmembrane region" description="Helical" evidence="8">
    <location>
        <begin position="280"/>
        <end position="303"/>
    </location>
</feature>
<comment type="subcellular location">
    <subcellularLocation>
        <location evidence="1">Cell membrane</location>
        <topology evidence="1">Multi-pass membrane protein</topology>
    </subcellularLocation>
</comment>
<feature type="transmembrane region" description="Helical" evidence="8">
    <location>
        <begin position="368"/>
        <end position="389"/>
    </location>
</feature>
<evidence type="ECO:0000313" key="10">
    <source>
        <dbReference type="EMBL" id="EPH40391.1"/>
    </source>
</evidence>
<feature type="transmembrane region" description="Helical" evidence="8">
    <location>
        <begin position="92"/>
        <end position="111"/>
    </location>
</feature>